<keyword evidence="2" id="KW-1185">Reference proteome</keyword>
<reference evidence="1" key="1">
    <citation type="submission" date="2018-03" db="EMBL/GenBank/DDBJ databases">
        <authorList>
            <person name="Guldener U."/>
        </authorList>
    </citation>
    <scope>NUCLEOTIDE SEQUENCE</scope>
</reference>
<dbReference type="AlphaFoldDB" id="A0AAE8MBD0"/>
<gene>
    <name evidence="1" type="ORF">FTOL_07782</name>
</gene>
<protein>
    <submittedName>
        <fullName evidence="1">Uncharacterized protein</fullName>
    </submittedName>
</protein>
<organism evidence="1 2">
    <name type="scientific">Fusarium torulosum</name>
    <dbReference type="NCBI Taxonomy" id="33205"/>
    <lineage>
        <taxon>Eukaryota</taxon>
        <taxon>Fungi</taxon>
        <taxon>Dikarya</taxon>
        <taxon>Ascomycota</taxon>
        <taxon>Pezizomycotina</taxon>
        <taxon>Sordariomycetes</taxon>
        <taxon>Hypocreomycetidae</taxon>
        <taxon>Hypocreales</taxon>
        <taxon>Nectriaceae</taxon>
        <taxon>Fusarium</taxon>
    </lineage>
</organism>
<name>A0AAE8MBD0_9HYPO</name>
<comment type="caution">
    <text evidence="1">The sequence shown here is derived from an EMBL/GenBank/DDBJ whole genome shotgun (WGS) entry which is preliminary data.</text>
</comment>
<proteinExistence type="predicted"/>
<sequence>MSFISHAPYQSSTAMICQTKSGSANPEEQIVQAAFRNATPHIIQLIMAEIEKLDVSGDAQAHEAYLESLNELKDAVAQIRNSGGSKHLARL</sequence>
<dbReference type="Proteomes" id="UP001187734">
    <property type="component" value="Unassembled WGS sequence"/>
</dbReference>
<dbReference type="EMBL" id="ONZP01000267">
    <property type="protein sequence ID" value="SPJ79391.1"/>
    <property type="molecule type" value="Genomic_DNA"/>
</dbReference>
<evidence type="ECO:0000313" key="1">
    <source>
        <dbReference type="EMBL" id="SPJ79391.1"/>
    </source>
</evidence>
<accession>A0AAE8MBD0</accession>
<evidence type="ECO:0000313" key="2">
    <source>
        <dbReference type="Proteomes" id="UP001187734"/>
    </source>
</evidence>